<dbReference type="EMBL" id="DYZA01000081">
    <property type="protein sequence ID" value="HJD96892.1"/>
    <property type="molecule type" value="Genomic_DNA"/>
</dbReference>
<keyword evidence="2" id="KW-0229">DNA integration</keyword>
<dbReference type="GO" id="GO:0006310">
    <property type="term" value="P:DNA recombination"/>
    <property type="evidence" value="ECO:0007669"/>
    <property type="project" value="UniProtKB-KW"/>
</dbReference>
<dbReference type="PANTHER" id="PTHR30629:SF2">
    <property type="entry name" value="PROPHAGE INTEGRASE INTS-RELATED"/>
    <property type="match status" value="1"/>
</dbReference>
<evidence type="ECO:0000256" key="2">
    <source>
        <dbReference type="ARBA" id="ARBA00022908"/>
    </source>
</evidence>
<comment type="caution">
    <text evidence="6">The sequence shown here is derived from an EMBL/GenBank/DDBJ whole genome shotgun (WGS) entry which is preliminary data.</text>
</comment>
<dbReference type="SUPFAM" id="SSF56349">
    <property type="entry name" value="DNA breaking-rejoining enzymes"/>
    <property type="match status" value="1"/>
</dbReference>
<dbReference type="InterPro" id="IPR004107">
    <property type="entry name" value="Integrase_SAM-like_N"/>
</dbReference>
<dbReference type="GO" id="GO:0003677">
    <property type="term" value="F:DNA binding"/>
    <property type="evidence" value="ECO:0007669"/>
    <property type="project" value="UniProtKB-KW"/>
</dbReference>
<name>A0A921AW41_9BACT</name>
<dbReference type="InterPro" id="IPR002104">
    <property type="entry name" value="Integrase_catalytic"/>
</dbReference>
<protein>
    <submittedName>
        <fullName evidence="6">Site-specific integrase</fullName>
    </submittedName>
</protein>
<evidence type="ECO:0000256" key="3">
    <source>
        <dbReference type="ARBA" id="ARBA00023125"/>
    </source>
</evidence>
<dbReference type="InterPro" id="IPR013762">
    <property type="entry name" value="Integrase-like_cat_sf"/>
</dbReference>
<dbReference type="Pfam" id="PF00589">
    <property type="entry name" value="Phage_integrase"/>
    <property type="match status" value="1"/>
</dbReference>
<dbReference type="GO" id="GO:0015074">
    <property type="term" value="P:DNA integration"/>
    <property type="evidence" value="ECO:0007669"/>
    <property type="project" value="UniProtKB-KW"/>
</dbReference>
<dbReference type="CDD" id="cd00796">
    <property type="entry name" value="INT_Rci_Hp1_C"/>
    <property type="match status" value="1"/>
</dbReference>
<dbReference type="InterPro" id="IPR011010">
    <property type="entry name" value="DNA_brk_join_enz"/>
</dbReference>
<evidence type="ECO:0000259" key="5">
    <source>
        <dbReference type="PROSITE" id="PS51898"/>
    </source>
</evidence>
<reference evidence="6" key="1">
    <citation type="journal article" date="2021" name="PeerJ">
        <title>Extensive microbial diversity within the chicken gut microbiome revealed by metagenomics and culture.</title>
        <authorList>
            <person name="Gilroy R."/>
            <person name="Ravi A."/>
            <person name="Getino M."/>
            <person name="Pursley I."/>
            <person name="Horton D.L."/>
            <person name="Alikhan N.F."/>
            <person name="Baker D."/>
            <person name="Gharbi K."/>
            <person name="Hall N."/>
            <person name="Watson M."/>
            <person name="Adriaenssens E.M."/>
            <person name="Foster-Nyarko E."/>
            <person name="Jarju S."/>
            <person name="Secka A."/>
            <person name="Antonio M."/>
            <person name="Oren A."/>
            <person name="Chaudhuri R.R."/>
            <person name="La Ragione R."/>
            <person name="Hildebrand F."/>
            <person name="Pallen M.J."/>
        </authorList>
    </citation>
    <scope>NUCLEOTIDE SEQUENCE</scope>
    <source>
        <strain evidence="6">ChiGjej2B2-19336</strain>
    </source>
</reference>
<dbReference type="AlphaFoldDB" id="A0A921AW41"/>
<dbReference type="Proteomes" id="UP000698963">
    <property type="component" value="Unassembled WGS sequence"/>
</dbReference>
<reference evidence="6" key="2">
    <citation type="submission" date="2021-09" db="EMBL/GenBank/DDBJ databases">
        <authorList>
            <person name="Gilroy R."/>
        </authorList>
    </citation>
    <scope>NUCLEOTIDE SEQUENCE</scope>
    <source>
        <strain evidence="6">ChiGjej2B2-19336</strain>
    </source>
</reference>
<gene>
    <name evidence="6" type="ORF">K8W16_04515</name>
</gene>
<evidence type="ECO:0000313" key="6">
    <source>
        <dbReference type="EMBL" id="HJD96892.1"/>
    </source>
</evidence>
<dbReference type="RefSeq" id="WP_304121503.1">
    <property type="nucleotide sequence ID" value="NZ_DYZA01000081.1"/>
</dbReference>
<dbReference type="PROSITE" id="PS51898">
    <property type="entry name" value="TYR_RECOMBINASE"/>
    <property type="match status" value="1"/>
</dbReference>
<dbReference type="PANTHER" id="PTHR30629">
    <property type="entry name" value="PROPHAGE INTEGRASE"/>
    <property type="match status" value="1"/>
</dbReference>
<evidence type="ECO:0000313" key="7">
    <source>
        <dbReference type="Proteomes" id="UP000698963"/>
    </source>
</evidence>
<dbReference type="Gene3D" id="1.10.443.10">
    <property type="entry name" value="Intergrase catalytic core"/>
    <property type="match status" value="1"/>
</dbReference>
<proteinExistence type="inferred from homology"/>
<evidence type="ECO:0000256" key="4">
    <source>
        <dbReference type="ARBA" id="ARBA00023172"/>
    </source>
</evidence>
<organism evidence="6 7">
    <name type="scientific">Mailhella massiliensis</name>
    <dbReference type="NCBI Taxonomy" id="1903261"/>
    <lineage>
        <taxon>Bacteria</taxon>
        <taxon>Pseudomonadati</taxon>
        <taxon>Thermodesulfobacteriota</taxon>
        <taxon>Desulfovibrionia</taxon>
        <taxon>Desulfovibrionales</taxon>
        <taxon>Desulfovibrionaceae</taxon>
        <taxon>Mailhella</taxon>
    </lineage>
</organism>
<dbReference type="InterPro" id="IPR010998">
    <property type="entry name" value="Integrase_recombinase_N"/>
</dbReference>
<keyword evidence="4" id="KW-0233">DNA recombination</keyword>
<dbReference type="InterPro" id="IPR050808">
    <property type="entry name" value="Phage_Integrase"/>
</dbReference>
<dbReference type="Pfam" id="PF14659">
    <property type="entry name" value="Phage_int_SAM_3"/>
    <property type="match status" value="1"/>
</dbReference>
<comment type="similarity">
    <text evidence="1">Belongs to the 'phage' integrase family.</text>
</comment>
<accession>A0A921AW41</accession>
<sequence length="285" mass="32889">MDRKSILTKKISKTPLFCDFAEERYLPFAREHKRSWKTDQRYLNAHILPFLGAYPLAEISEKTLKDWCSVLEGSGLAPSSCYRIFWLVKYMLNCAVRWQVLADDSAFKKAVYLRCKKRPPELLSHEEALRLIHLIQEYPGRSSAQAIHLLLLTGAGKAEILNARWEDLDLRRGILLSSQTFTGRVRPIPLNSEARKLIQKLPRREGVPWLFSSANGRRLVSLHYTWNMLRIRLGRPTLRLADLRHCFAGFLIDMGLRRKELNNILGHYLPETLSLLASSSHGRQA</sequence>
<evidence type="ECO:0000256" key="1">
    <source>
        <dbReference type="ARBA" id="ARBA00008857"/>
    </source>
</evidence>
<keyword evidence="3" id="KW-0238">DNA-binding</keyword>
<feature type="domain" description="Tyr recombinase" evidence="5">
    <location>
        <begin position="118"/>
        <end position="285"/>
    </location>
</feature>
<dbReference type="Gene3D" id="1.10.150.130">
    <property type="match status" value="1"/>
</dbReference>